<keyword evidence="3" id="KW-0813">Transport</keyword>
<evidence type="ECO:0000313" key="9">
    <source>
        <dbReference type="Proteomes" id="UP000663946"/>
    </source>
</evidence>
<reference evidence="8" key="1">
    <citation type="submission" date="2020-02" db="EMBL/GenBank/DDBJ databases">
        <title>Unexpected conservation and global transmission of agrobacterial virulence plasmids.</title>
        <authorList>
            <person name="Weisberg A.J."/>
            <person name="Davis E.W. II"/>
            <person name="Tabima J.R."/>
            <person name="Belcher M.S."/>
            <person name="Miller M."/>
            <person name="Kuo C.-H."/>
            <person name="Loper J.E."/>
            <person name="Grunwald N.J."/>
            <person name="Putnam M.L."/>
            <person name="Chang J.H."/>
        </authorList>
    </citation>
    <scope>NUCLEOTIDE SEQUENCE</scope>
    <source>
        <strain evidence="8">Q15/94</strain>
        <plasmid evidence="8">pQ15_94_2</plasmid>
    </source>
</reference>
<dbReference type="InterPro" id="IPR050086">
    <property type="entry name" value="MetN_ABC_transporter-like"/>
</dbReference>
<comment type="similarity">
    <text evidence="2">Belongs to the ABC transporter superfamily.</text>
</comment>
<dbReference type="InterPro" id="IPR017871">
    <property type="entry name" value="ABC_transporter-like_CS"/>
</dbReference>
<evidence type="ECO:0000256" key="4">
    <source>
        <dbReference type="ARBA" id="ARBA00022519"/>
    </source>
</evidence>
<accession>A0AAJ4TDC4</accession>
<evidence type="ECO:0000256" key="2">
    <source>
        <dbReference type="ARBA" id="ARBA00005417"/>
    </source>
</evidence>
<dbReference type="InterPro" id="IPR027417">
    <property type="entry name" value="P-loop_NTPase"/>
</dbReference>
<feature type="domain" description="ABC transporter" evidence="7">
    <location>
        <begin position="2"/>
        <end position="236"/>
    </location>
</feature>
<keyword evidence="8" id="KW-0614">Plasmid</keyword>
<dbReference type="Pfam" id="PF00005">
    <property type="entry name" value="ABC_tran"/>
    <property type="match status" value="1"/>
</dbReference>
<dbReference type="AlphaFoldDB" id="A0AAJ4TDC4"/>
<dbReference type="Proteomes" id="UP000663946">
    <property type="component" value="Plasmid pQ15_94_2"/>
</dbReference>
<name>A0AAJ4TDC4_AGRTU</name>
<evidence type="ECO:0000256" key="3">
    <source>
        <dbReference type="ARBA" id="ARBA00022448"/>
    </source>
</evidence>
<comment type="subcellular location">
    <subcellularLocation>
        <location evidence="1">Cell inner membrane</location>
    </subcellularLocation>
</comment>
<keyword evidence="4" id="KW-1003">Cell membrane</keyword>
<dbReference type="EMBL" id="CP049219">
    <property type="protein sequence ID" value="QTG16962.1"/>
    <property type="molecule type" value="Genomic_DNA"/>
</dbReference>
<evidence type="ECO:0000256" key="5">
    <source>
        <dbReference type="ARBA" id="ARBA00022741"/>
    </source>
</evidence>
<dbReference type="PIRSF" id="PIRSF039085">
    <property type="entry name" value="ABC_ATPase_HisP"/>
    <property type="match status" value="1"/>
</dbReference>
<dbReference type="InterPro" id="IPR030679">
    <property type="entry name" value="ABC_ATPase_HisP-typ"/>
</dbReference>
<dbReference type="SMART" id="SM00382">
    <property type="entry name" value="AAA"/>
    <property type="match status" value="1"/>
</dbReference>
<dbReference type="Gene3D" id="3.40.50.300">
    <property type="entry name" value="P-loop containing nucleotide triphosphate hydrolases"/>
    <property type="match status" value="1"/>
</dbReference>
<keyword evidence="4" id="KW-0472">Membrane</keyword>
<dbReference type="GO" id="GO:0005524">
    <property type="term" value="F:ATP binding"/>
    <property type="evidence" value="ECO:0007669"/>
    <property type="project" value="UniProtKB-KW"/>
</dbReference>
<geneLocation type="plasmid" evidence="8 9">
    <name>pQ15_94_2</name>
</geneLocation>
<evidence type="ECO:0000313" key="8">
    <source>
        <dbReference type="EMBL" id="QTG16962.1"/>
    </source>
</evidence>
<sequence>MIKARSLNKSYGTLKVLHDVDLAVESGERIVLCGPSGSGKSTLVRCLNGLERRQGGEIQIAGHKLSPDCANVLDLGGDVGMVFQQFNLFPHLTVLNNLTLAMREVRRTSRKDAEEQARSMLARMQLADKADSYPRHLSGGQQQRVAIARALCMKPKVMLFDEPTSALDPEMVKEVLDVMTDLSRQGLTMIVVTHEMGFARSVADRIIFMDRGRILEEATPEIFFNNPTHSRTREFLSQIGPRH</sequence>
<dbReference type="InterPro" id="IPR003593">
    <property type="entry name" value="AAA+_ATPase"/>
</dbReference>
<dbReference type="PROSITE" id="PS50893">
    <property type="entry name" value="ABC_TRANSPORTER_2"/>
    <property type="match status" value="1"/>
</dbReference>
<evidence type="ECO:0000256" key="1">
    <source>
        <dbReference type="ARBA" id="ARBA00004533"/>
    </source>
</evidence>
<dbReference type="GO" id="GO:0016887">
    <property type="term" value="F:ATP hydrolysis activity"/>
    <property type="evidence" value="ECO:0007669"/>
    <property type="project" value="InterPro"/>
</dbReference>
<dbReference type="FunFam" id="3.40.50.300:FF:000020">
    <property type="entry name" value="Amino acid ABC transporter ATP-binding component"/>
    <property type="match status" value="1"/>
</dbReference>
<organism evidence="8 9">
    <name type="scientific">Agrobacterium tumefaciens</name>
    <dbReference type="NCBI Taxonomy" id="358"/>
    <lineage>
        <taxon>Bacteria</taxon>
        <taxon>Pseudomonadati</taxon>
        <taxon>Pseudomonadota</taxon>
        <taxon>Alphaproteobacteria</taxon>
        <taxon>Hyphomicrobiales</taxon>
        <taxon>Rhizobiaceae</taxon>
        <taxon>Rhizobium/Agrobacterium group</taxon>
        <taxon>Agrobacterium</taxon>
        <taxon>Agrobacterium tumefaciens complex</taxon>
    </lineage>
</organism>
<gene>
    <name evidence="8" type="ORF">G6M86_27050</name>
</gene>
<dbReference type="InterPro" id="IPR003439">
    <property type="entry name" value="ABC_transporter-like_ATP-bd"/>
</dbReference>
<dbReference type="CDD" id="cd03262">
    <property type="entry name" value="ABC_HisP_GlnQ"/>
    <property type="match status" value="1"/>
</dbReference>
<keyword evidence="4" id="KW-0997">Cell inner membrane</keyword>
<dbReference type="RefSeq" id="WP_333722508.1">
    <property type="nucleotide sequence ID" value="NZ_CP049219.1"/>
</dbReference>
<dbReference type="GO" id="GO:0005886">
    <property type="term" value="C:plasma membrane"/>
    <property type="evidence" value="ECO:0007669"/>
    <property type="project" value="UniProtKB-SubCell"/>
</dbReference>
<dbReference type="GO" id="GO:0015424">
    <property type="term" value="F:ABC-type amino acid transporter activity"/>
    <property type="evidence" value="ECO:0007669"/>
    <property type="project" value="InterPro"/>
</dbReference>
<dbReference type="SUPFAM" id="SSF52540">
    <property type="entry name" value="P-loop containing nucleoside triphosphate hydrolases"/>
    <property type="match status" value="1"/>
</dbReference>
<keyword evidence="6 8" id="KW-0067">ATP-binding</keyword>
<evidence type="ECO:0000259" key="7">
    <source>
        <dbReference type="PROSITE" id="PS50893"/>
    </source>
</evidence>
<proteinExistence type="inferred from homology"/>
<protein>
    <submittedName>
        <fullName evidence="8">Amino acid ABC transporter ATP-binding protein</fullName>
    </submittedName>
</protein>
<keyword evidence="5" id="KW-0547">Nucleotide-binding</keyword>
<dbReference type="PANTHER" id="PTHR43166:SF4">
    <property type="entry name" value="PHOSPHONATES IMPORT ATP-BINDING PROTEIN PHNC"/>
    <property type="match status" value="1"/>
</dbReference>
<dbReference type="PROSITE" id="PS00211">
    <property type="entry name" value="ABC_TRANSPORTER_1"/>
    <property type="match status" value="1"/>
</dbReference>
<dbReference type="PANTHER" id="PTHR43166">
    <property type="entry name" value="AMINO ACID IMPORT ATP-BINDING PROTEIN"/>
    <property type="match status" value="1"/>
</dbReference>
<evidence type="ECO:0000256" key="6">
    <source>
        <dbReference type="ARBA" id="ARBA00022840"/>
    </source>
</evidence>